<evidence type="ECO:0000313" key="1">
    <source>
        <dbReference type="EMBL" id="ONN41149.1"/>
    </source>
</evidence>
<dbReference type="Proteomes" id="UP000189299">
    <property type="component" value="Unassembled WGS sequence"/>
</dbReference>
<evidence type="ECO:0000313" key="2">
    <source>
        <dbReference type="Proteomes" id="UP000189299"/>
    </source>
</evidence>
<reference evidence="1 2" key="1">
    <citation type="submission" date="2016-12" db="EMBL/GenBank/DDBJ databases">
        <authorList>
            <person name="Song W.-J."/>
            <person name="Kurnit D.M."/>
        </authorList>
    </citation>
    <scope>NUCLEOTIDE SEQUENCE [LARGE SCALE GENOMIC DNA]</scope>
    <source>
        <strain evidence="1 2">CGB1038-1_S1</strain>
    </source>
</reference>
<dbReference type="AlphaFoldDB" id="A0A1V2UCW8"/>
<sequence>MEIFSHRNIDLIDSSLENSTYSSIEPQLLSNYIDRLVANNQDSFFIVPLTVILFEEEKNDWYAYEVGAIIKKIEDEFVVCIIDKANTKIKDRIQVSPYILDGKIQSNFKKGNVEYKYKIKNRPSNIEKLSNILELGLLTDLDNIDRKVNLLMEYKIQEILFSELSEL</sequence>
<gene>
    <name evidence="1" type="ORF">BTN92_13855</name>
</gene>
<proteinExistence type="predicted"/>
<dbReference type="OrthoDB" id="27307at1350"/>
<comment type="caution">
    <text evidence="1">The sequence shown here is derived from an EMBL/GenBank/DDBJ whole genome shotgun (WGS) entry which is preliminary data.</text>
</comment>
<protein>
    <submittedName>
        <fullName evidence="1">Uncharacterized protein</fullName>
    </submittedName>
</protein>
<accession>A0A1V2UCW8</accession>
<dbReference type="RefSeq" id="WP_077151982.1">
    <property type="nucleotide sequence ID" value="NZ_CABMMO010000016.1"/>
</dbReference>
<name>A0A1V2UCW8_ENTMU</name>
<organism evidence="1 2">
    <name type="scientific">Enterococcus mundtii</name>
    <dbReference type="NCBI Taxonomy" id="53346"/>
    <lineage>
        <taxon>Bacteria</taxon>
        <taxon>Bacillati</taxon>
        <taxon>Bacillota</taxon>
        <taxon>Bacilli</taxon>
        <taxon>Lactobacillales</taxon>
        <taxon>Enterococcaceae</taxon>
        <taxon>Enterococcus</taxon>
    </lineage>
</organism>
<dbReference type="EMBL" id="MSTR01000016">
    <property type="protein sequence ID" value="ONN41149.1"/>
    <property type="molecule type" value="Genomic_DNA"/>
</dbReference>